<keyword evidence="1" id="KW-0812">Transmembrane</keyword>
<keyword evidence="1" id="KW-0472">Membrane</keyword>
<dbReference type="AlphaFoldDB" id="A0A1C4D1A2"/>
<evidence type="ECO:0000313" key="2">
    <source>
        <dbReference type="EMBL" id="SCC25107.1"/>
    </source>
</evidence>
<reference evidence="2 3" key="1">
    <citation type="submission" date="2016-08" db="EMBL/GenBank/DDBJ databases">
        <authorList>
            <person name="Seilhamer J.J."/>
        </authorList>
    </citation>
    <scope>NUCLEOTIDE SEQUENCE [LARGE SCALE GENOMIC DNA]</scope>
    <source>
        <strain evidence="2 3">IEBC_T61001</strain>
    </source>
</reference>
<dbReference type="Proteomes" id="UP000195991">
    <property type="component" value="Unassembled WGS sequence"/>
</dbReference>
<evidence type="ECO:0000313" key="3">
    <source>
        <dbReference type="Proteomes" id="UP000195991"/>
    </source>
</evidence>
<organism evidence="2 3">
    <name type="scientific">Bacillus thuringiensis</name>
    <dbReference type="NCBI Taxonomy" id="1428"/>
    <lineage>
        <taxon>Bacteria</taxon>
        <taxon>Bacillati</taxon>
        <taxon>Bacillota</taxon>
        <taxon>Bacilli</taxon>
        <taxon>Bacillales</taxon>
        <taxon>Bacillaceae</taxon>
        <taxon>Bacillus</taxon>
        <taxon>Bacillus cereus group</taxon>
    </lineage>
</organism>
<proteinExistence type="predicted"/>
<evidence type="ECO:0000256" key="1">
    <source>
        <dbReference type="SAM" id="Phobius"/>
    </source>
</evidence>
<gene>
    <name evidence="2" type="ORF">BTT61001_02185</name>
</gene>
<sequence length="41" mass="4772">MIETALHKAVFLFVIVMVLKVIRMLIYLIVVPYIKKQRGAI</sequence>
<accession>A0A1C4D1A2</accession>
<keyword evidence="1" id="KW-1133">Transmembrane helix</keyword>
<protein>
    <submittedName>
        <fullName evidence="2">Uncharacterized protein</fullName>
    </submittedName>
</protein>
<name>A0A1C4D1A2_BACTU</name>
<feature type="transmembrane region" description="Helical" evidence="1">
    <location>
        <begin position="12"/>
        <end position="34"/>
    </location>
</feature>
<dbReference type="EMBL" id="FMBI01000027">
    <property type="protein sequence ID" value="SCC25107.1"/>
    <property type="molecule type" value="Genomic_DNA"/>
</dbReference>